<sequence length="274" mass="29282">MTASQPFTKTWRITNVGTCTWTTSYVVYFDSGNSMSGAATYSFPNSVAPGQTVDISVPLVAPNSTGDFTGSWKFRAPNGDQFGVGANGGVPVTVVIKVVTVPTPKDPNTVYDFIKNFCDAQWRTNAGTISCPSQGVDFKNGAIMRTYSPILESGSKDDEGALVTVPATGGDGMIRGQYPSFKVHAGDHIAGTLLCSGNYDKCDVTFEILAQEKGSDTKTSLGTWSKKLDHSVLPIDIDLTAYDGKSMIFYLKVSSNGNSNGDVAQWMAIRITHP</sequence>
<dbReference type="Gene3D" id="2.60.40.10">
    <property type="entry name" value="Immunoglobulins"/>
    <property type="match status" value="1"/>
</dbReference>
<dbReference type="InterPro" id="IPR013783">
    <property type="entry name" value="Ig-like_fold"/>
</dbReference>
<protein>
    <recommendedName>
        <fullName evidence="1">Nbr1 FW domain-containing protein</fullName>
    </recommendedName>
</protein>
<reference evidence="2" key="1">
    <citation type="submission" date="2019-08" db="EMBL/GenBank/DDBJ databases">
        <authorList>
            <person name="Kucharzyk K."/>
            <person name="Murdoch R.W."/>
            <person name="Higgins S."/>
            <person name="Loffler F."/>
        </authorList>
    </citation>
    <scope>NUCLEOTIDE SEQUENCE</scope>
</reference>
<dbReference type="PANTHER" id="PTHR20930:SF0">
    <property type="entry name" value="PROTEIN ILRUN"/>
    <property type="match status" value="1"/>
</dbReference>
<gene>
    <name evidence="2" type="ORF">SDC9_92131</name>
</gene>
<name>A0A645A6Q8_9ZZZZ</name>
<evidence type="ECO:0000259" key="1">
    <source>
        <dbReference type="Pfam" id="PF16158"/>
    </source>
</evidence>
<dbReference type="EMBL" id="VSSQ01010877">
    <property type="protein sequence ID" value="MPM45444.1"/>
    <property type="molecule type" value="Genomic_DNA"/>
</dbReference>
<dbReference type="PANTHER" id="PTHR20930">
    <property type="entry name" value="OVARIAN CARCINOMA ANTIGEN CA125-RELATED"/>
    <property type="match status" value="1"/>
</dbReference>
<comment type="caution">
    <text evidence="2">The sequence shown here is derived from an EMBL/GenBank/DDBJ whole genome shotgun (WGS) entry which is preliminary data.</text>
</comment>
<dbReference type="InterPro" id="IPR032350">
    <property type="entry name" value="Nbr1_FW"/>
</dbReference>
<evidence type="ECO:0000313" key="2">
    <source>
        <dbReference type="EMBL" id="MPM45444.1"/>
    </source>
</evidence>
<dbReference type="CDD" id="cd14947">
    <property type="entry name" value="NBR1_like"/>
    <property type="match status" value="1"/>
</dbReference>
<organism evidence="2">
    <name type="scientific">bioreactor metagenome</name>
    <dbReference type="NCBI Taxonomy" id="1076179"/>
    <lineage>
        <taxon>unclassified sequences</taxon>
        <taxon>metagenomes</taxon>
        <taxon>ecological metagenomes</taxon>
    </lineage>
</organism>
<proteinExistence type="predicted"/>
<dbReference type="AlphaFoldDB" id="A0A645A6Q8"/>
<dbReference type="Pfam" id="PF16158">
    <property type="entry name" value="N_BRCA1_IG"/>
    <property type="match status" value="1"/>
</dbReference>
<accession>A0A645A6Q8</accession>
<feature type="domain" description="Nbr1 FW" evidence="1">
    <location>
        <begin position="1"/>
        <end position="83"/>
    </location>
</feature>